<name>A0A2W7C308_9HYPH</name>
<organism evidence="1 2">
    <name type="scientific">Mesorhizobium kowhaii</name>
    <dbReference type="NCBI Taxonomy" id="1300272"/>
    <lineage>
        <taxon>Bacteria</taxon>
        <taxon>Pseudomonadati</taxon>
        <taxon>Pseudomonadota</taxon>
        <taxon>Alphaproteobacteria</taxon>
        <taxon>Hyphomicrobiales</taxon>
        <taxon>Phyllobacteriaceae</taxon>
        <taxon>Mesorhizobium</taxon>
    </lineage>
</organism>
<sequence>MGERIIARHKARGDDGTIYDITEIQEFEEHRTVNGEWVRWDGFKRLELDGGGYLNWKGDDAFEIVSTGEIIRKIS</sequence>
<protein>
    <submittedName>
        <fullName evidence="1">Uncharacterized protein</fullName>
    </submittedName>
</protein>
<dbReference type="RefSeq" id="WP_111544835.1">
    <property type="nucleotide sequence ID" value="NZ_MZXV01000032.1"/>
</dbReference>
<proteinExistence type="predicted"/>
<comment type="caution">
    <text evidence="1">The sequence shown here is derived from an EMBL/GenBank/DDBJ whole genome shotgun (WGS) entry which is preliminary data.</text>
</comment>
<evidence type="ECO:0000313" key="1">
    <source>
        <dbReference type="EMBL" id="PZV37482.1"/>
    </source>
</evidence>
<accession>A0A2W7C308</accession>
<keyword evidence="2" id="KW-1185">Reference proteome</keyword>
<reference evidence="2" key="1">
    <citation type="submission" date="2017-03" db="EMBL/GenBank/DDBJ databases">
        <authorList>
            <person name="Safronova V.I."/>
            <person name="Sazanova A.L."/>
            <person name="Chirak E.R."/>
        </authorList>
    </citation>
    <scope>NUCLEOTIDE SEQUENCE [LARGE SCALE GENOMIC DNA]</scope>
    <source>
        <strain evidence="2">Ach-343</strain>
    </source>
</reference>
<dbReference type="AlphaFoldDB" id="A0A2W7C308"/>
<evidence type="ECO:0000313" key="2">
    <source>
        <dbReference type="Proteomes" id="UP000248616"/>
    </source>
</evidence>
<dbReference type="Proteomes" id="UP000248616">
    <property type="component" value="Unassembled WGS sequence"/>
</dbReference>
<gene>
    <name evidence="1" type="ORF">B5V02_14375</name>
</gene>
<dbReference type="EMBL" id="MZXV01000032">
    <property type="protein sequence ID" value="PZV37482.1"/>
    <property type="molecule type" value="Genomic_DNA"/>
</dbReference>